<reference evidence="1 2" key="1">
    <citation type="submission" date="2018-08" db="EMBL/GenBank/DDBJ databases">
        <title>Genome and evolution of the arbuscular mycorrhizal fungus Diversispora epigaea (formerly Glomus versiforme) and its bacterial endosymbionts.</title>
        <authorList>
            <person name="Sun X."/>
            <person name="Fei Z."/>
            <person name="Harrison M."/>
        </authorList>
    </citation>
    <scope>NUCLEOTIDE SEQUENCE [LARGE SCALE GENOMIC DNA]</scope>
    <source>
        <strain evidence="1 2">IT104</strain>
    </source>
</reference>
<comment type="caution">
    <text evidence="1">The sequence shown here is derived from an EMBL/GenBank/DDBJ whole genome shotgun (WGS) entry which is preliminary data.</text>
</comment>
<dbReference type="EMBL" id="PQFF01000563">
    <property type="protein sequence ID" value="RHZ44901.1"/>
    <property type="molecule type" value="Genomic_DNA"/>
</dbReference>
<gene>
    <name evidence="1" type="ORF">Glove_707g77</name>
</gene>
<evidence type="ECO:0000313" key="2">
    <source>
        <dbReference type="Proteomes" id="UP000266861"/>
    </source>
</evidence>
<proteinExistence type="predicted"/>
<protein>
    <submittedName>
        <fullName evidence="1">Uncharacterized protein</fullName>
    </submittedName>
</protein>
<accession>A0A397G1J5</accession>
<keyword evidence="2" id="KW-1185">Reference proteome</keyword>
<sequence>MECKQCLDNNIDCYARKILSLQSDFMEKNHDVLLREGIENNGIDCGKIICTENMALFNDWLICLRFIFNIGFFYNVYAMDWKARDIWRLVCQGFQRHAGGYRWGYVTQ</sequence>
<organism evidence="1 2">
    <name type="scientific">Diversispora epigaea</name>
    <dbReference type="NCBI Taxonomy" id="1348612"/>
    <lineage>
        <taxon>Eukaryota</taxon>
        <taxon>Fungi</taxon>
        <taxon>Fungi incertae sedis</taxon>
        <taxon>Mucoromycota</taxon>
        <taxon>Glomeromycotina</taxon>
        <taxon>Glomeromycetes</taxon>
        <taxon>Diversisporales</taxon>
        <taxon>Diversisporaceae</taxon>
        <taxon>Diversispora</taxon>
    </lineage>
</organism>
<evidence type="ECO:0000313" key="1">
    <source>
        <dbReference type="EMBL" id="RHZ44901.1"/>
    </source>
</evidence>
<name>A0A397G1J5_9GLOM</name>
<dbReference type="AlphaFoldDB" id="A0A397G1J5"/>
<dbReference type="Proteomes" id="UP000266861">
    <property type="component" value="Unassembled WGS sequence"/>
</dbReference>